<dbReference type="AlphaFoldDB" id="A0A9W9TEG5"/>
<evidence type="ECO:0000313" key="2">
    <source>
        <dbReference type="EMBL" id="KAJ5219651.1"/>
    </source>
</evidence>
<dbReference type="EMBL" id="JAPQKS010000007">
    <property type="protein sequence ID" value="KAJ5219651.1"/>
    <property type="molecule type" value="Genomic_DNA"/>
</dbReference>
<keyword evidence="1" id="KW-1133">Transmembrane helix</keyword>
<proteinExistence type="predicted"/>
<keyword evidence="1" id="KW-0472">Membrane</keyword>
<dbReference type="GeneID" id="83205454"/>
<dbReference type="OrthoDB" id="2985014at2759"/>
<organism evidence="2 3">
    <name type="scientific">Penicillium chermesinum</name>
    <dbReference type="NCBI Taxonomy" id="63820"/>
    <lineage>
        <taxon>Eukaryota</taxon>
        <taxon>Fungi</taxon>
        <taxon>Dikarya</taxon>
        <taxon>Ascomycota</taxon>
        <taxon>Pezizomycotina</taxon>
        <taxon>Eurotiomycetes</taxon>
        <taxon>Eurotiomycetidae</taxon>
        <taxon>Eurotiales</taxon>
        <taxon>Aspergillaceae</taxon>
        <taxon>Penicillium</taxon>
    </lineage>
</organism>
<protein>
    <submittedName>
        <fullName evidence="2">Uncharacterized protein</fullName>
    </submittedName>
</protein>
<dbReference type="RefSeq" id="XP_058326481.1">
    <property type="nucleotide sequence ID" value="XM_058478151.1"/>
</dbReference>
<dbReference type="InterPro" id="IPR036259">
    <property type="entry name" value="MFS_trans_sf"/>
</dbReference>
<keyword evidence="3" id="KW-1185">Reference proteome</keyword>
<name>A0A9W9TEG5_9EURO</name>
<keyword evidence="1" id="KW-0812">Transmembrane</keyword>
<evidence type="ECO:0000313" key="3">
    <source>
        <dbReference type="Proteomes" id="UP001150941"/>
    </source>
</evidence>
<accession>A0A9W9TEG5</accession>
<dbReference type="SUPFAM" id="SSF103473">
    <property type="entry name" value="MFS general substrate transporter"/>
    <property type="match status" value="1"/>
</dbReference>
<dbReference type="Proteomes" id="UP001150941">
    <property type="component" value="Unassembled WGS sequence"/>
</dbReference>
<feature type="transmembrane region" description="Helical" evidence="1">
    <location>
        <begin position="137"/>
        <end position="157"/>
    </location>
</feature>
<reference evidence="2" key="1">
    <citation type="submission" date="2022-11" db="EMBL/GenBank/DDBJ databases">
        <authorList>
            <person name="Petersen C."/>
        </authorList>
    </citation>
    <scope>NUCLEOTIDE SEQUENCE</scope>
    <source>
        <strain evidence="2">IBT 19713</strain>
    </source>
</reference>
<gene>
    <name evidence="2" type="ORF">N7468_008855</name>
</gene>
<comment type="caution">
    <text evidence="2">The sequence shown here is derived from an EMBL/GenBank/DDBJ whole genome shotgun (WGS) entry which is preliminary data.</text>
</comment>
<reference evidence="2" key="2">
    <citation type="journal article" date="2023" name="IMA Fungus">
        <title>Comparative genomic study of the Penicillium genus elucidates a diverse pangenome and 15 lateral gene transfer events.</title>
        <authorList>
            <person name="Petersen C."/>
            <person name="Sorensen T."/>
            <person name="Nielsen M.R."/>
            <person name="Sondergaard T.E."/>
            <person name="Sorensen J.L."/>
            <person name="Fitzpatrick D.A."/>
            <person name="Frisvad J.C."/>
            <person name="Nielsen K.L."/>
        </authorList>
    </citation>
    <scope>NUCLEOTIDE SEQUENCE</scope>
    <source>
        <strain evidence="2">IBT 19713</strain>
    </source>
</reference>
<evidence type="ECO:0000256" key="1">
    <source>
        <dbReference type="SAM" id="Phobius"/>
    </source>
</evidence>
<feature type="transmembrane region" description="Helical" evidence="1">
    <location>
        <begin position="45"/>
        <end position="63"/>
    </location>
</feature>
<feature type="transmembrane region" description="Helical" evidence="1">
    <location>
        <begin position="69"/>
        <end position="88"/>
    </location>
</feature>
<sequence length="186" mass="20941">MKDIEGKKQKEYPPQDDSLEAGLVHLTSDCECLFFRIDDRTNARGYTMAVSAAGSIVGYALLLGLTENYARFAAACVVAVFIYPVTVLKLTWAAMGVVRYTRIGSALVSLNIVGQVFPSAEHRHTVTRHVVGETRNAIALTITGCYLAFALILRWYYSHLNQKKRAEKFLRKRIVAQIAEHRRYWG</sequence>